<proteinExistence type="predicted"/>
<dbReference type="Gene3D" id="2.40.380.10">
    <property type="entry name" value="FomD-like"/>
    <property type="match status" value="1"/>
</dbReference>
<dbReference type="PANTHER" id="PTHR39159">
    <property type="match status" value="1"/>
</dbReference>
<keyword evidence="1" id="KW-0378">Hydrolase</keyword>
<accession>A0A1I2QRK8</accession>
<dbReference type="InterPro" id="IPR007295">
    <property type="entry name" value="DUF402"/>
</dbReference>
<evidence type="ECO:0000313" key="3">
    <source>
        <dbReference type="EMBL" id="SFG29909.1"/>
    </source>
</evidence>
<dbReference type="PANTHER" id="PTHR39159:SF1">
    <property type="entry name" value="UPF0374 PROTEIN YGAC"/>
    <property type="match status" value="1"/>
</dbReference>
<dbReference type="Proteomes" id="UP000198661">
    <property type="component" value="Unassembled WGS sequence"/>
</dbReference>
<dbReference type="GO" id="GO:0016787">
    <property type="term" value="F:hydrolase activity"/>
    <property type="evidence" value="ECO:0007669"/>
    <property type="project" value="UniProtKB-KW"/>
</dbReference>
<dbReference type="InterPro" id="IPR050212">
    <property type="entry name" value="Ntdp-like"/>
</dbReference>
<reference evidence="4" key="1">
    <citation type="submission" date="2016-10" db="EMBL/GenBank/DDBJ databases">
        <authorList>
            <person name="Varghese N."/>
            <person name="Submissions S."/>
        </authorList>
    </citation>
    <scope>NUCLEOTIDE SEQUENCE [LARGE SCALE GENOMIC DNA]</scope>
    <source>
        <strain evidence="4">DSM 44945</strain>
    </source>
</reference>
<protein>
    <recommendedName>
        <fullName evidence="2">DUF402 domain-containing protein</fullName>
    </recommendedName>
</protein>
<feature type="domain" description="DUF402" evidence="2">
    <location>
        <begin position="20"/>
        <end position="155"/>
    </location>
</feature>
<dbReference type="STRING" id="201973.SAMN04488025_12520"/>
<dbReference type="RefSeq" id="WP_177199150.1">
    <property type="nucleotide sequence ID" value="NZ_FOOK01000025.1"/>
</dbReference>
<evidence type="ECO:0000259" key="2">
    <source>
        <dbReference type="Pfam" id="PF04167"/>
    </source>
</evidence>
<sequence length="180" mass="21783">MILPEEGAVIRIESYKHGERLHRAWKKSLVLEKGEPLVIANYNVEVVEADGREWVFSGLTIGRFHRFDWYHTLAVFGKEGNFRLYTHIASPYRYRNGVLSYIDYDLDLVVEQDGERRWVDREEFDQNRVRYSYPDEVVKKIEETVERVDRMARRGEEPFTPEWANRWYHRFQSYKSRLME</sequence>
<gene>
    <name evidence="3" type="ORF">SAMN04488025_12520</name>
</gene>
<dbReference type="Pfam" id="PF04167">
    <property type="entry name" value="DUF402"/>
    <property type="match status" value="1"/>
</dbReference>
<evidence type="ECO:0000313" key="4">
    <source>
        <dbReference type="Proteomes" id="UP000198661"/>
    </source>
</evidence>
<dbReference type="AlphaFoldDB" id="A0A1I2QRK8"/>
<organism evidence="3 4">
    <name type="scientific">Planifilum fulgidum</name>
    <dbReference type="NCBI Taxonomy" id="201973"/>
    <lineage>
        <taxon>Bacteria</taxon>
        <taxon>Bacillati</taxon>
        <taxon>Bacillota</taxon>
        <taxon>Bacilli</taxon>
        <taxon>Bacillales</taxon>
        <taxon>Thermoactinomycetaceae</taxon>
        <taxon>Planifilum</taxon>
    </lineage>
</organism>
<evidence type="ECO:0000256" key="1">
    <source>
        <dbReference type="ARBA" id="ARBA00022801"/>
    </source>
</evidence>
<keyword evidence="4" id="KW-1185">Reference proteome</keyword>
<name>A0A1I2QRK8_9BACL</name>
<dbReference type="SUPFAM" id="SSF159234">
    <property type="entry name" value="FomD-like"/>
    <property type="match status" value="1"/>
</dbReference>
<dbReference type="EMBL" id="FOOK01000025">
    <property type="protein sequence ID" value="SFG29909.1"/>
    <property type="molecule type" value="Genomic_DNA"/>
</dbReference>
<dbReference type="InterPro" id="IPR035930">
    <property type="entry name" value="FomD-like_sf"/>
</dbReference>